<keyword evidence="1" id="KW-1133">Transmembrane helix</keyword>
<dbReference type="Proteomes" id="UP000233469">
    <property type="component" value="Unassembled WGS sequence"/>
</dbReference>
<feature type="transmembrane region" description="Helical" evidence="1">
    <location>
        <begin position="42"/>
        <end position="59"/>
    </location>
</feature>
<evidence type="ECO:0000256" key="1">
    <source>
        <dbReference type="SAM" id="Phobius"/>
    </source>
</evidence>
<reference evidence="2 3" key="1">
    <citation type="submission" date="2016-04" db="EMBL/GenBank/DDBJ databases">
        <title>Genome analyses suggest a sexual origin of heterokaryosis in a supposedly ancient asexual fungus.</title>
        <authorList>
            <person name="Ropars J."/>
            <person name="Sedzielewska K."/>
            <person name="Noel J."/>
            <person name="Charron P."/>
            <person name="Farinelli L."/>
            <person name="Marton T."/>
            <person name="Kruger M."/>
            <person name="Pelin A."/>
            <person name="Brachmann A."/>
            <person name="Corradi N."/>
        </authorList>
    </citation>
    <scope>NUCLEOTIDE SEQUENCE [LARGE SCALE GENOMIC DNA]</scope>
    <source>
        <strain evidence="2 3">C2</strain>
    </source>
</reference>
<organism evidence="2 3">
    <name type="scientific">Rhizophagus irregularis</name>
    <dbReference type="NCBI Taxonomy" id="588596"/>
    <lineage>
        <taxon>Eukaryota</taxon>
        <taxon>Fungi</taxon>
        <taxon>Fungi incertae sedis</taxon>
        <taxon>Mucoromycota</taxon>
        <taxon>Glomeromycotina</taxon>
        <taxon>Glomeromycetes</taxon>
        <taxon>Glomerales</taxon>
        <taxon>Glomeraceae</taxon>
        <taxon>Rhizophagus</taxon>
    </lineage>
</organism>
<gene>
    <name evidence="2" type="ORF">RhiirC2_528772</name>
</gene>
<dbReference type="AlphaFoldDB" id="A0A2N1N4G7"/>
<proteinExistence type="predicted"/>
<evidence type="ECO:0000313" key="3">
    <source>
        <dbReference type="Proteomes" id="UP000233469"/>
    </source>
</evidence>
<evidence type="ECO:0000313" key="2">
    <source>
        <dbReference type="EMBL" id="PKK68759.1"/>
    </source>
</evidence>
<keyword evidence="1" id="KW-0812">Transmembrane</keyword>
<sequence length="79" mass="9248">MNAVSILLKTKILQSSALTYRISYAILITQTLLARQLKYASFYYYLFILFILPITHFFINHKSIIILLRSERLSVLHGK</sequence>
<accession>A0A2N1N4G7</accession>
<protein>
    <submittedName>
        <fullName evidence="2">Uncharacterized protein</fullName>
    </submittedName>
</protein>
<reference evidence="2 3" key="2">
    <citation type="submission" date="2017-10" db="EMBL/GenBank/DDBJ databases">
        <title>Extensive intraspecific genome diversity in a model arbuscular mycorrhizal fungus.</title>
        <authorList>
            <person name="Chen E.C.H."/>
            <person name="Morin E."/>
            <person name="Baudet D."/>
            <person name="Noel J."/>
            <person name="Ndikumana S."/>
            <person name="Charron P."/>
            <person name="St-Onge C."/>
            <person name="Giorgi J."/>
            <person name="Grigoriev I.V."/>
            <person name="Roux C."/>
            <person name="Martin F.M."/>
            <person name="Corradi N."/>
        </authorList>
    </citation>
    <scope>NUCLEOTIDE SEQUENCE [LARGE SCALE GENOMIC DNA]</scope>
    <source>
        <strain evidence="2 3">C2</strain>
    </source>
</reference>
<comment type="caution">
    <text evidence="2">The sequence shown here is derived from an EMBL/GenBank/DDBJ whole genome shotgun (WGS) entry which is preliminary data.</text>
</comment>
<dbReference type="EMBL" id="LLXL01000805">
    <property type="protein sequence ID" value="PKK68759.1"/>
    <property type="molecule type" value="Genomic_DNA"/>
</dbReference>
<name>A0A2N1N4G7_9GLOM</name>
<keyword evidence="1" id="KW-0472">Membrane</keyword>
<dbReference type="VEuPathDB" id="FungiDB:FUN_009728"/>